<organism evidence="3">
    <name type="scientific">Neodiprion lecontei</name>
    <name type="common">Redheaded pine sawfly</name>
    <dbReference type="NCBI Taxonomy" id="441921"/>
    <lineage>
        <taxon>Eukaryota</taxon>
        <taxon>Metazoa</taxon>
        <taxon>Ecdysozoa</taxon>
        <taxon>Arthropoda</taxon>
        <taxon>Hexapoda</taxon>
        <taxon>Insecta</taxon>
        <taxon>Pterygota</taxon>
        <taxon>Neoptera</taxon>
        <taxon>Endopterygota</taxon>
        <taxon>Hymenoptera</taxon>
        <taxon>Tenthredinoidea</taxon>
        <taxon>Diprionidae</taxon>
        <taxon>Diprioninae</taxon>
        <taxon>Neodiprion</taxon>
    </lineage>
</organism>
<dbReference type="PANTHER" id="PTHR16489">
    <property type="entry name" value="GH11727P"/>
    <property type="match status" value="1"/>
</dbReference>
<dbReference type="RefSeq" id="XP_015510802.1">
    <property type="nucleotide sequence ID" value="XM_015655316.2"/>
</dbReference>
<dbReference type="GO" id="GO:0000164">
    <property type="term" value="C:protein phosphatase type 1 complex"/>
    <property type="evidence" value="ECO:0007669"/>
    <property type="project" value="TreeGrafter"/>
</dbReference>
<dbReference type="GeneID" id="107217688"/>
<sequence>MITENTLREMKQQLDDVSMSLPNESYQELYISNTVASDRPTFLNTENDLSLPTAVVKNLRNLGNGNFTGIAPTCRIGMSLLMEFPLKIMNGVSSLFNFQSQSPDSEIPAKRPYSPKVHCYKQMPMDVARGRGRGRGRSQLRRSGVSQSRHRQEQIRQRLSADIQDDLKEFEELGDCENDNEVQSTPYIDEDGRQLRYGVNGAEVDTGTSQFPLTFGYFNMKCRKQKQQQTNCNQGLISNNCNDRYVPECPIDVTAYACTDKNEETESEMNRSRLHSDSSVDSDDSCYIVFENSSDSEYDYTTTDDEDEDQNCDSGNCKSKLKQVRFSQHPVIHTMIAWDYAYRAARKGPWEAMVRDRARFTDLINKMSKILDPILKPQHRIEIWQHRFANDL</sequence>
<dbReference type="GO" id="GO:0005783">
    <property type="term" value="C:endoplasmic reticulum"/>
    <property type="evidence" value="ECO:0007669"/>
    <property type="project" value="TreeGrafter"/>
</dbReference>
<gene>
    <name evidence="3" type="primary">LOC107217688</name>
</gene>
<evidence type="ECO:0000313" key="3">
    <source>
        <dbReference type="RefSeq" id="XP_015510802.1"/>
    </source>
</evidence>
<dbReference type="InterPro" id="IPR051254">
    <property type="entry name" value="PPP1R15"/>
</dbReference>
<keyword evidence="2" id="KW-1185">Reference proteome</keyword>
<dbReference type="GO" id="GO:0019888">
    <property type="term" value="F:protein phosphatase regulator activity"/>
    <property type="evidence" value="ECO:0007669"/>
    <property type="project" value="TreeGrafter"/>
</dbReference>
<feature type="region of interest" description="Disordered" evidence="1">
    <location>
        <begin position="127"/>
        <end position="159"/>
    </location>
</feature>
<feature type="compositionally biased region" description="Basic residues" evidence="1">
    <location>
        <begin position="130"/>
        <end position="140"/>
    </location>
</feature>
<evidence type="ECO:0000256" key="1">
    <source>
        <dbReference type="SAM" id="MobiDB-lite"/>
    </source>
</evidence>
<protein>
    <submittedName>
        <fullName evidence="3">Uncharacterized protein LOC107217688 isoform X1</fullName>
    </submittedName>
</protein>
<dbReference type="AlphaFoldDB" id="A0A6J0B9F5"/>
<accession>A0A6J0B9F5</accession>
<proteinExistence type="predicted"/>
<reference evidence="3" key="1">
    <citation type="submission" date="2025-08" db="UniProtKB">
        <authorList>
            <consortium name="RefSeq"/>
        </authorList>
    </citation>
    <scope>IDENTIFICATION</scope>
    <source>
        <tissue evidence="3">Thorax and Abdomen</tissue>
    </source>
</reference>
<evidence type="ECO:0000313" key="2">
    <source>
        <dbReference type="Proteomes" id="UP000829291"/>
    </source>
</evidence>
<name>A0A6J0B9F5_NEOLC</name>
<dbReference type="CTD" id="37820"/>
<dbReference type="Proteomes" id="UP000829291">
    <property type="component" value="Chromosome 4"/>
</dbReference>
<dbReference type="OrthoDB" id="5976067at2759"/>
<dbReference type="KEGG" id="nlo:107217688"/>
<dbReference type="PANTHER" id="PTHR16489:SF12">
    <property type="entry name" value="GH11727P"/>
    <property type="match status" value="1"/>
</dbReference>
<dbReference type="InParanoid" id="A0A6J0B9F5"/>
<dbReference type="GO" id="GO:0034976">
    <property type="term" value="P:response to endoplasmic reticulum stress"/>
    <property type="evidence" value="ECO:0007669"/>
    <property type="project" value="TreeGrafter"/>
</dbReference>